<proteinExistence type="inferred from homology"/>
<feature type="domain" description="L,D-TPase catalytic" evidence="11">
    <location>
        <begin position="64"/>
        <end position="197"/>
    </location>
</feature>
<evidence type="ECO:0000256" key="5">
    <source>
        <dbReference type="ARBA" id="ARBA00022801"/>
    </source>
</evidence>
<evidence type="ECO:0000256" key="7">
    <source>
        <dbReference type="ARBA" id="ARBA00022984"/>
    </source>
</evidence>
<keyword evidence="3" id="KW-0328">Glycosyltransferase</keyword>
<dbReference type="PANTHER" id="PTHR30582">
    <property type="entry name" value="L,D-TRANSPEPTIDASE"/>
    <property type="match status" value="1"/>
</dbReference>
<reference evidence="13" key="1">
    <citation type="journal article" date="2019" name="Int. J. Syst. Evol. Microbiol.">
        <title>The Global Catalogue of Microorganisms (GCM) 10K type strain sequencing project: providing services to taxonomists for standard genome sequencing and annotation.</title>
        <authorList>
            <consortium name="The Broad Institute Genomics Platform"/>
            <consortium name="The Broad Institute Genome Sequencing Center for Infectious Disease"/>
            <person name="Wu L."/>
            <person name="Ma J."/>
        </authorList>
    </citation>
    <scope>NUCLEOTIDE SEQUENCE [LARGE SCALE GENOMIC DNA]</scope>
    <source>
        <strain evidence="13">KCTC 12861</strain>
    </source>
</reference>
<keyword evidence="7 9" id="KW-0573">Peptidoglycan synthesis</keyword>
<dbReference type="Pfam" id="PF03734">
    <property type="entry name" value="YkuD"/>
    <property type="match status" value="1"/>
</dbReference>
<keyword evidence="13" id="KW-1185">Reference proteome</keyword>
<feature type="signal peptide" evidence="10">
    <location>
        <begin position="1"/>
        <end position="23"/>
    </location>
</feature>
<keyword evidence="5" id="KW-0378">Hydrolase</keyword>
<evidence type="ECO:0000256" key="3">
    <source>
        <dbReference type="ARBA" id="ARBA00022676"/>
    </source>
</evidence>
<dbReference type="PANTHER" id="PTHR30582:SF24">
    <property type="entry name" value="L,D-TRANSPEPTIDASE ERFK_SRFK-RELATED"/>
    <property type="match status" value="1"/>
</dbReference>
<comment type="pathway">
    <text evidence="1 9">Cell wall biogenesis; peptidoglycan biosynthesis.</text>
</comment>
<dbReference type="InterPro" id="IPR050979">
    <property type="entry name" value="LD-transpeptidase"/>
</dbReference>
<dbReference type="RefSeq" id="WP_189434766.1">
    <property type="nucleotide sequence ID" value="NZ_BMXE01000001.1"/>
</dbReference>
<name>A0ABQ3DZN7_9HYPH</name>
<gene>
    <name evidence="12" type="ORF">GCM10007094_03220</name>
</gene>
<evidence type="ECO:0000259" key="11">
    <source>
        <dbReference type="PROSITE" id="PS52029"/>
    </source>
</evidence>
<keyword evidence="6 9" id="KW-0133">Cell shape</keyword>
<accession>A0ABQ3DZN7</accession>
<dbReference type="EMBL" id="BMXE01000001">
    <property type="protein sequence ID" value="GHB18785.1"/>
    <property type="molecule type" value="Genomic_DNA"/>
</dbReference>
<keyword evidence="4" id="KW-0808">Transferase</keyword>
<feature type="active site" description="Nucleophile" evidence="9">
    <location>
        <position position="173"/>
    </location>
</feature>
<evidence type="ECO:0000256" key="1">
    <source>
        <dbReference type="ARBA" id="ARBA00004752"/>
    </source>
</evidence>
<keyword evidence="10" id="KW-0732">Signal</keyword>
<dbReference type="InterPro" id="IPR005490">
    <property type="entry name" value="LD_TPept_cat_dom"/>
</dbReference>
<evidence type="ECO:0000313" key="13">
    <source>
        <dbReference type="Proteomes" id="UP000637980"/>
    </source>
</evidence>
<keyword evidence="8 9" id="KW-0961">Cell wall biogenesis/degradation</keyword>
<organism evidence="12 13">
    <name type="scientific">Pseudovibrio japonicus</name>
    <dbReference type="NCBI Taxonomy" id="366534"/>
    <lineage>
        <taxon>Bacteria</taxon>
        <taxon>Pseudomonadati</taxon>
        <taxon>Pseudomonadota</taxon>
        <taxon>Alphaproteobacteria</taxon>
        <taxon>Hyphomicrobiales</taxon>
        <taxon>Stappiaceae</taxon>
        <taxon>Pseudovibrio</taxon>
    </lineage>
</organism>
<dbReference type="PROSITE" id="PS52029">
    <property type="entry name" value="LD_TPASE"/>
    <property type="match status" value="1"/>
</dbReference>
<feature type="chain" id="PRO_5047086016" description="L,D-TPase catalytic domain-containing protein" evidence="10">
    <location>
        <begin position="24"/>
        <end position="198"/>
    </location>
</feature>
<dbReference type="CDD" id="cd16913">
    <property type="entry name" value="YkuD_like"/>
    <property type="match status" value="1"/>
</dbReference>
<comment type="caution">
    <text evidence="12">The sequence shown here is derived from an EMBL/GenBank/DDBJ whole genome shotgun (WGS) entry which is preliminary data.</text>
</comment>
<evidence type="ECO:0000313" key="12">
    <source>
        <dbReference type="EMBL" id="GHB18785.1"/>
    </source>
</evidence>
<evidence type="ECO:0000256" key="6">
    <source>
        <dbReference type="ARBA" id="ARBA00022960"/>
    </source>
</evidence>
<dbReference type="InterPro" id="IPR038063">
    <property type="entry name" value="Transpep_catalytic_dom"/>
</dbReference>
<sequence>MRILIASVALFMAALFTGTPANANTSGKFFDHASKKWVTYGPAHPGKSPIKRKQVRYNGSYGPNTIVISTKERRLYHIRGDGTAMVYGVGVGRDGFQWSGTHRVTRKAEWPSWSPPAVMIARERRKGRILPTYMEGGPNNPLGARALYIGNTIYRIHGSNEPWTIGSAVSSGCIRLANEDVIHLYNNVRVGTKVVVLR</sequence>
<comment type="similarity">
    <text evidence="2">Belongs to the YkuD family.</text>
</comment>
<dbReference type="SUPFAM" id="SSF141523">
    <property type="entry name" value="L,D-transpeptidase catalytic domain-like"/>
    <property type="match status" value="1"/>
</dbReference>
<evidence type="ECO:0000256" key="4">
    <source>
        <dbReference type="ARBA" id="ARBA00022679"/>
    </source>
</evidence>
<feature type="active site" description="Proton donor/acceptor" evidence="9">
    <location>
        <position position="157"/>
    </location>
</feature>
<evidence type="ECO:0000256" key="10">
    <source>
        <dbReference type="SAM" id="SignalP"/>
    </source>
</evidence>
<evidence type="ECO:0000256" key="2">
    <source>
        <dbReference type="ARBA" id="ARBA00005992"/>
    </source>
</evidence>
<dbReference type="Proteomes" id="UP000637980">
    <property type="component" value="Unassembled WGS sequence"/>
</dbReference>
<dbReference type="Gene3D" id="2.40.440.10">
    <property type="entry name" value="L,D-transpeptidase catalytic domain-like"/>
    <property type="match status" value="1"/>
</dbReference>
<protein>
    <recommendedName>
        <fullName evidence="11">L,D-TPase catalytic domain-containing protein</fullName>
    </recommendedName>
</protein>
<evidence type="ECO:0000256" key="9">
    <source>
        <dbReference type="PROSITE-ProRule" id="PRU01373"/>
    </source>
</evidence>
<evidence type="ECO:0000256" key="8">
    <source>
        <dbReference type="ARBA" id="ARBA00023316"/>
    </source>
</evidence>